<accession>A0ABW1GAG1</accession>
<name>A0ABW1GAG1_9ACTN</name>
<protein>
    <submittedName>
        <fullName evidence="1">Uncharacterized protein</fullName>
    </submittedName>
</protein>
<gene>
    <name evidence="1" type="ORF">ACFP3V_31790</name>
</gene>
<dbReference type="EMBL" id="JBHSQJ010000248">
    <property type="protein sequence ID" value="MFC5911774.1"/>
    <property type="molecule type" value="Genomic_DNA"/>
</dbReference>
<organism evidence="1 2">
    <name type="scientific">Streptacidiphilus monticola</name>
    <dbReference type="NCBI Taxonomy" id="2161674"/>
    <lineage>
        <taxon>Bacteria</taxon>
        <taxon>Bacillati</taxon>
        <taxon>Actinomycetota</taxon>
        <taxon>Actinomycetes</taxon>
        <taxon>Kitasatosporales</taxon>
        <taxon>Streptomycetaceae</taxon>
        <taxon>Streptacidiphilus</taxon>
    </lineage>
</organism>
<proteinExistence type="predicted"/>
<dbReference type="Proteomes" id="UP001596174">
    <property type="component" value="Unassembled WGS sequence"/>
</dbReference>
<feature type="non-terminal residue" evidence="1">
    <location>
        <position position="113"/>
    </location>
</feature>
<keyword evidence="2" id="KW-1185">Reference proteome</keyword>
<sequence length="113" mass="12518">MTSWDEAVGELFALPPAQFVKARDARAAEARRAGDRELAERLRALHRPTVAAAVLDLLAGHRSEEVDRLLELGQELREAQASWSGPRLRELAGQRARLVAERLAEAVRGDERA</sequence>
<comment type="caution">
    <text evidence="1">The sequence shown here is derived from an EMBL/GenBank/DDBJ whole genome shotgun (WGS) entry which is preliminary data.</text>
</comment>
<evidence type="ECO:0000313" key="2">
    <source>
        <dbReference type="Proteomes" id="UP001596174"/>
    </source>
</evidence>
<reference evidence="2" key="1">
    <citation type="journal article" date="2019" name="Int. J. Syst. Evol. Microbiol.">
        <title>The Global Catalogue of Microorganisms (GCM) 10K type strain sequencing project: providing services to taxonomists for standard genome sequencing and annotation.</title>
        <authorList>
            <consortium name="The Broad Institute Genomics Platform"/>
            <consortium name="The Broad Institute Genome Sequencing Center for Infectious Disease"/>
            <person name="Wu L."/>
            <person name="Ma J."/>
        </authorList>
    </citation>
    <scope>NUCLEOTIDE SEQUENCE [LARGE SCALE GENOMIC DNA]</scope>
    <source>
        <strain evidence="2">JCM 4816</strain>
    </source>
</reference>
<evidence type="ECO:0000313" key="1">
    <source>
        <dbReference type="EMBL" id="MFC5911774.1"/>
    </source>
</evidence>